<dbReference type="AlphaFoldDB" id="A0A6G1EXL6"/>
<dbReference type="InterPro" id="IPR057135">
    <property type="entry name" value="At4g27190-like_LRR"/>
</dbReference>
<name>A0A6G1EXL6_9ORYZ</name>
<dbReference type="InterPro" id="IPR050905">
    <property type="entry name" value="Plant_NBS-LRR"/>
</dbReference>
<evidence type="ECO:0000313" key="2">
    <source>
        <dbReference type="EMBL" id="KAF0929312.1"/>
    </source>
</evidence>
<dbReference type="InterPro" id="IPR032675">
    <property type="entry name" value="LRR_dom_sf"/>
</dbReference>
<dbReference type="OrthoDB" id="614998at2759"/>
<comment type="caution">
    <text evidence="2">The sequence shown here is derived from an EMBL/GenBank/DDBJ whole genome shotgun (WGS) entry which is preliminary data.</text>
</comment>
<dbReference type="Proteomes" id="UP000479710">
    <property type="component" value="Unassembled WGS sequence"/>
</dbReference>
<dbReference type="EMBL" id="SPHZ02000002">
    <property type="protein sequence ID" value="KAF0929312.1"/>
    <property type="molecule type" value="Genomic_DNA"/>
</dbReference>
<evidence type="ECO:0000259" key="1">
    <source>
        <dbReference type="Pfam" id="PF23247"/>
    </source>
</evidence>
<organism evidence="2 3">
    <name type="scientific">Oryza meyeriana var. granulata</name>
    <dbReference type="NCBI Taxonomy" id="110450"/>
    <lineage>
        <taxon>Eukaryota</taxon>
        <taxon>Viridiplantae</taxon>
        <taxon>Streptophyta</taxon>
        <taxon>Embryophyta</taxon>
        <taxon>Tracheophyta</taxon>
        <taxon>Spermatophyta</taxon>
        <taxon>Magnoliopsida</taxon>
        <taxon>Liliopsida</taxon>
        <taxon>Poales</taxon>
        <taxon>Poaceae</taxon>
        <taxon>BOP clade</taxon>
        <taxon>Oryzoideae</taxon>
        <taxon>Oryzeae</taxon>
        <taxon>Oryzinae</taxon>
        <taxon>Oryza</taxon>
        <taxon>Oryza meyeriana</taxon>
    </lineage>
</organism>
<accession>A0A6G1EXL6</accession>
<reference evidence="2 3" key="1">
    <citation type="submission" date="2019-11" db="EMBL/GenBank/DDBJ databases">
        <title>Whole genome sequence of Oryza granulata.</title>
        <authorList>
            <person name="Li W."/>
        </authorList>
    </citation>
    <scope>NUCLEOTIDE SEQUENCE [LARGE SCALE GENOMIC DNA]</scope>
    <source>
        <strain evidence="3">cv. Menghai</strain>
        <tissue evidence="2">Leaf</tissue>
    </source>
</reference>
<proteinExistence type="predicted"/>
<dbReference type="PANTHER" id="PTHR33463:SF200">
    <property type="entry name" value="NB-ARC DOMAIN-CONTAINING PROTEIN"/>
    <property type="match status" value="1"/>
</dbReference>
<dbReference type="Gene3D" id="3.80.10.10">
    <property type="entry name" value="Ribonuclease Inhibitor"/>
    <property type="match status" value="2"/>
</dbReference>
<dbReference type="PANTHER" id="PTHR33463">
    <property type="entry name" value="NB-ARC DOMAIN-CONTAINING PROTEIN-RELATED"/>
    <property type="match status" value="1"/>
</dbReference>
<evidence type="ECO:0000313" key="3">
    <source>
        <dbReference type="Proteomes" id="UP000479710"/>
    </source>
</evidence>
<gene>
    <name evidence="2" type="ORF">E2562_019895</name>
</gene>
<protein>
    <recommendedName>
        <fullName evidence="1">Disease resistance protein At4g27190-like leucine-rich repeats domain-containing protein</fullName>
    </recommendedName>
</protein>
<dbReference type="SUPFAM" id="SSF52058">
    <property type="entry name" value="L domain-like"/>
    <property type="match status" value="1"/>
</dbReference>
<sequence length="1004" mass="114814">MAYISANSVQEAIQQIIPYIERLNYYGCKDIYLAGWNGLGASAVLRAIAEHPPSYMTEKFDKIIHIDCSRWKSRRALQRTIADELKLPKEVMAIFDRQDEDDDFSMVDEGSRAEIAEVTRVIHRSLLQYRCLVLFHNGLNYMIDLYGCGLPPPELSGTTVLWTFQGRLRRYVVETRQAMEDGSHMFIAFGTSDWDFIVREEAKEISLYTQKLGLGVTPEIATECLLYLLTLGCSGANEIVDYNWAIHASNYWVCDGIIVGGGQDNNKAWEVARALHQEIQLEDLSDISWRILGERLDTPPNRWIFATKPYMYMKHPGEGTTSFFLACQSGSKSNQPLPSLPNDMFHQADQLRVLKLCRCSFSFLSPPFHCCHNLRFLGLDSCTDSPQGRGEEEEKDRRALEIFQRLWVLDVCHTDWELDFAQQTEEQMGANTREIHIKKGRIWHNHLAWRRFQNLHKLRVIEPTSSWMTGEMDEFMDMVKLEHLDLSGNSTIQALPCLSRATGLKNLVLDGCVGLEQVCPERLPPSLETFCLDAGSGSKGAAKLVKISLAGCVHLKNFLLRGAFPELEELNLSGTSIRKVDLSDQAVQVQRLEKVFLVGCKQLRAILWWKGPRQLEVLWIDNHERNSSDLGRPPCSDSSSISIQEKNYDGYVIATDARIIQSLRTDLEWPKTWSLYLHLYIPSSTSSSRSKEQSINSSGEAVITKPCRYSDVLLQLPGVAANAYDEITSWPAPSDFHVEIGEGISLTDVESNKGIKAIELLMNCCIQSMHVHDNSRILDVWPISLESCNTRLEWCRVERCTKLKAVFDSYHSQFTYCFDNLETIWASDLLTAGCIWCKGTISNLEYTFEALKSIHLHNCPRLKFVLPLRDFTALRSLETLHITHCADLSHVFPRDDGVPPQGRERTVKEFLKLRHINLHDLPNLQEICEGWSMYAPMLEGIKLRGCWSLRRLPAVGRRHRPVVNCEKECWEKLEWDDHHNSLLYKLHQSSSYYRKRLPRGTLLC</sequence>
<feature type="domain" description="Disease resistance protein At4g27190-like leucine-rich repeats" evidence="1">
    <location>
        <begin position="845"/>
        <end position="952"/>
    </location>
</feature>
<keyword evidence="3" id="KW-1185">Reference proteome</keyword>
<dbReference type="Pfam" id="PF23247">
    <property type="entry name" value="LRR_RPS2"/>
    <property type="match status" value="1"/>
</dbReference>